<sequence>MQTIIKRHFSLAARGGGKTMKIRQLEYFMHVVNTLNITHAAERANVSQPALSRQVQLLEEELGTRLVDRRPRGVALTPAGQRLADHVRALMQNVELIKEDIIAAETMPAGSLRISSAYSLRGLLIADVVAEFHRLYPQVNLEIHEGVSINVREELVTRHVDLAIYSDHGASRGLNRQALCSEGLVLLASPAAGLRMDTPVPSASLVGLDLVLTPSPNGLRRVVEDLLPPSATLRNPPVIVETNSIIVDLVSRGGLHSILPYSACHQAYTRGEISIAPVAGVTWPWVIATSRDRPRTAAMRVFTELLLGHARQLAADGVWITAELPPED</sequence>
<dbReference type="FunFam" id="1.10.10.10:FF:000001">
    <property type="entry name" value="LysR family transcriptional regulator"/>
    <property type="match status" value="1"/>
</dbReference>
<comment type="similarity">
    <text evidence="1">Belongs to the LysR transcriptional regulatory family.</text>
</comment>
<dbReference type="GO" id="GO:0003677">
    <property type="term" value="F:DNA binding"/>
    <property type="evidence" value="ECO:0007669"/>
    <property type="project" value="UniProtKB-KW"/>
</dbReference>
<proteinExistence type="inferred from homology"/>
<dbReference type="SUPFAM" id="SSF46785">
    <property type="entry name" value="Winged helix' DNA-binding domain"/>
    <property type="match status" value="1"/>
</dbReference>
<dbReference type="PROSITE" id="PS50931">
    <property type="entry name" value="HTH_LYSR"/>
    <property type="match status" value="1"/>
</dbReference>
<dbReference type="InterPro" id="IPR000847">
    <property type="entry name" value="LysR_HTH_N"/>
</dbReference>
<dbReference type="InterPro" id="IPR036390">
    <property type="entry name" value="WH_DNA-bd_sf"/>
</dbReference>
<keyword evidence="2" id="KW-0805">Transcription regulation</keyword>
<dbReference type="SUPFAM" id="SSF53850">
    <property type="entry name" value="Periplasmic binding protein-like II"/>
    <property type="match status" value="1"/>
</dbReference>
<dbReference type="GO" id="GO:0005829">
    <property type="term" value="C:cytosol"/>
    <property type="evidence" value="ECO:0007669"/>
    <property type="project" value="TreeGrafter"/>
</dbReference>
<protein>
    <submittedName>
        <fullName evidence="6">LysR family transcriptional regulator</fullName>
    </submittedName>
</protein>
<organism evidence="6 7">
    <name type="scientific">Stappia indica</name>
    <dbReference type="NCBI Taxonomy" id="538381"/>
    <lineage>
        <taxon>Bacteria</taxon>
        <taxon>Pseudomonadati</taxon>
        <taxon>Pseudomonadota</taxon>
        <taxon>Alphaproteobacteria</taxon>
        <taxon>Hyphomicrobiales</taxon>
        <taxon>Stappiaceae</taxon>
        <taxon>Stappia</taxon>
    </lineage>
</organism>
<dbReference type="Gene3D" id="3.40.190.290">
    <property type="match status" value="1"/>
</dbReference>
<dbReference type="InterPro" id="IPR050950">
    <property type="entry name" value="HTH-type_LysR_regulators"/>
</dbReference>
<dbReference type="Pfam" id="PF03466">
    <property type="entry name" value="LysR_substrate"/>
    <property type="match status" value="1"/>
</dbReference>
<evidence type="ECO:0000313" key="7">
    <source>
        <dbReference type="Proteomes" id="UP000435648"/>
    </source>
</evidence>
<dbReference type="InterPro" id="IPR036388">
    <property type="entry name" value="WH-like_DNA-bd_sf"/>
</dbReference>
<keyword evidence="3" id="KW-0238">DNA-binding</keyword>
<dbReference type="PRINTS" id="PR00039">
    <property type="entry name" value="HTHLYSR"/>
</dbReference>
<dbReference type="Proteomes" id="UP000435648">
    <property type="component" value="Chromosome"/>
</dbReference>
<dbReference type="KEGG" id="siw:GH266_15845"/>
<dbReference type="AlphaFoldDB" id="A0A857C9Z6"/>
<dbReference type="GO" id="GO:0003700">
    <property type="term" value="F:DNA-binding transcription factor activity"/>
    <property type="evidence" value="ECO:0007669"/>
    <property type="project" value="InterPro"/>
</dbReference>
<dbReference type="Gene3D" id="1.10.10.10">
    <property type="entry name" value="Winged helix-like DNA-binding domain superfamily/Winged helix DNA-binding domain"/>
    <property type="match status" value="1"/>
</dbReference>
<evidence type="ECO:0000256" key="4">
    <source>
        <dbReference type="ARBA" id="ARBA00023163"/>
    </source>
</evidence>
<dbReference type="Pfam" id="PF00126">
    <property type="entry name" value="HTH_1"/>
    <property type="match status" value="1"/>
</dbReference>
<evidence type="ECO:0000256" key="1">
    <source>
        <dbReference type="ARBA" id="ARBA00009437"/>
    </source>
</evidence>
<feature type="domain" description="HTH lysR-type" evidence="5">
    <location>
        <begin position="20"/>
        <end position="77"/>
    </location>
</feature>
<name>A0A857C9Z6_9HYPH</name>
<dbReference type="InterPro" id="IPR005119">
    <property type="entry name" value="LysR_subst-bd"/>
</dbReference>
<gene>
    <name evidence="6" type="ORF">GH266_15845</name>
</gene>
<keyword evidence="4" id="KW-0804">Transcription</keyword>
<accession>A0A857C9Z6</accession>
<evidence type="ECO:0000313" key="6">
    <source>
        <dbReference type="EMBL" id="QGZ35834.1"/>
    </source>
</evidence>
<dbReference type="EMBL" id="CP046908">
    <property type="protein sequence ID" value="QGZ35834.1"/>
    <property type="molecule type" value="Genomic_DNA"/>
</dbReference>
<dbReference type="PANTHER" id="PTHR30419">
    <property type="entry name" value="HTH-TYPE TRANSCRIPTIONAL REGULATOR YBHD"/>
    <property type="match status" value="1"/>
</dbReference>
<evidence type="ECO:0000256" key="3">
    <source>
        <dbReference type="ARBA" id="ARBA00023125"/>
    </source>
</evidence>
<evidence type="ECO:0000256" key="2">
    <source>
        <dbReference type="ARBA" id="ARBA00023015"/>
    </source>
</evidence>
<reference evidence="6 7" key="1">
    <citation type="submission" date="2019-12" db="EMBL/GenBank/DDBJ databases">
        <title>The genome of Stappia indica PHM037.</title>
        <authorList>
            <person name="Kacar D."/>
            <person name="Galan B."/>
            <person name="Canedo L."/>
            <person name="Rodriguez P."/>
            <person name="de la Calle F."/>
            <person name="Garcia J.L."/>
        </authorList>
    </citation>
    <scope>NUCLEOTIDE SEQUENCE [LARGE SCALE GENOMIC DNA]</scope>
    <source>
        <strain evidence="6 7">PHM037</strain>
    </source>
</reference>
<evidence type="ECO:0000259" key="5">
    <source>
        <dbReference type="PROSITE" id="PS50931"/>
    </source>
</evidence>